<evidence type="ECO:0000256" key="2">
    <source>
        <dbReference type="ARBA" id="ARBA00022723"/>
    </source>
</evidence>
<evidence type="ECO:0000313" key="10">
    <source>
        <dbReference type="EMBL" id="AIM27294.1"/>
    </source>
</evidence>
<comment type="function">
    <text evidence="9">CRISPR (clustered regularly interspaced short palindromic repeat), is an adaptive immune system that provides protection against mobile genetic elements (viruses, transposable elements and conjugative plasmids). CRISPR clusters contain spacers, sequences complementary to antecedent mobile elements, and target invading nucleic acids. CRISPR clusters are transcribed and processed into CRISPR RNA (crRNA). Acts as a dsDNA endonuclease. Involved in the integration of spacer DNA into the CRISPR cassette.</text>
</comment>
<feature type="binding site" evidence="9">
    <location>
        <position position="140"/>
    </location>
    <ligand>
        <name>Mn(2+)</name>
        <dbReference type="ChEBI" id="CHEBI:29035"/>
    </ligand>
</feature>
<keyword evidence="1 9" id="KW-0540">Nuclease</keyword>
<dbReference type="OMA" id="EKACIIA"/>
<keyword evidence="5 9" id="KW-0460">Magnesium</keyword>
<proteinExistence type="inferred from homology"/>
<comment type="cofactor">
    <cofactor evidence="9">
        <name>Mg(2+)</name>
        <dbReference type="ChEBI" id="CHEBI:18420"/>
    </cofactor>
    <cofactor evidence="9">
        <name>Mn(2+)</name>
        <dbReference type="ChEBI" id="CHEBI:29035"/>
    </cofactor>
</comment>
<dbReference type="EC" id="3.1.-.-" evidence="9"/>
<name>A0A088E4B2_9CREN</name>
<dbReference type="GO" id="GO:0046872">
    <property type="term" value="F:metal ion binding"/>
    <property type="evidence" value="ECO:0007669"/>
    <property type="project" value="UniProtKB-UniRule"/>
</dbReference>
<dbReference type="EMBL" id="CP008822">
    <property type="protein sequence ID" value="AIM27294.1"/>
    <property type="molecule type" value="Genomic_DNA"/>
</dbReference>
<dbReference type="InterPro" id="IPR042211">
    <property type="entry name" value="CRISPR-assoc_Cas1_N"/>
</dbReference>
<dbReference type="InterPro" id="IPR002729">
    <property type="entry name" value="CRISPR-assoc_Cas1"/>
</dbReference>
<evidence type="ECO:0000256" key="7">
    <source>
        <dbReference type="ARBA" id="ARBA00023125"/>
    </source>
</evidence>
<dbReference type="AlphaFoldDB" id="A0A088E4B2"/>
<dbReference type="PANTHER" id="PTHR34353">
    <property type="entry name" value="CRISPR-ASSOCIATED ENDONUCLEASE CAS1 1"/>
    <property type="match status" value="1"/>
</dbReference>
<protein>
    <recommendedName>
        <fullName evidence="9">CRISPR-associated endonuclease Cas1</fullName>
        <ecNumber evidence="9">3.1.-.-</ecNumber>
    </recommendedName>
</protein>
<organism evidence="10 11">
    <name type="scientific">Metallosphaera sedula</name>
    <dbReference type="NCBI Taxonomy" id="43687"/>
    <lineage>
        <taxon>Archaea</taxon>
        <taxon>Thermoproteota</taxon>
        <taxon>Thermoprotei</taxon>
        <taxon>Sulfolobales</taxon>
        <taxon>Sulfolobaceae</taxon>
        <taxon>Metallosphaera</taxon>
    </lineage>
</organism>
<dbReference type="HAMAP" id="MF_01470">
    <property type="entry name" value="Cas1"/>
    <property type="match status" value="1"/>
</dbReference>
<accession>A0A088E4B2</accession>
<dbReference type="Gene3D" id="1.20.120.920">
    <property type="entry name" value="CRISPR-associated endonuclease Cas1, C-terminal domain"/>
    <property type="match status" value="1"/>
</dbReference>
<dbReference type="GO" id="GO:0016787">
    <property type="term" value="F:hydrolase activity"/>
    <property type="evidence" value="ECO:0007669"/>
    <property type="project" value="UniProtKB-KW"/>
</dbReference>
<reference evidence="10 11" key="1">
    <citation type="journal article" date="2014" name="J. Bacteriol.">
        <title>Role of an Archaeal PitA Transporter in the Copper and Arsenic Resistance of Metallosphaera sedula, an Extreme Thermoacidophile.</title>
        <authorList>
            <person name="McCarthy S."/>
            <person name="Ai C."/>
            <person name="Wheaton G."/>
            <person name="Tevatia R."/>
            <person name="Eckrich V."/>
            <person name="Kelly R."/>
            <person name="Blum P."/>
        </authorList>
    </citation>
    <scope>NUCLEOTIDE SEQUENCE [LARGE SCALE GENOMIC DNA]</scope>
    <source>
        <strain evidence="10 11">CuR1</strain>
    </source>
</reference>
<dbReference type="Pfam" id="PF01867">
    <property type="entry name" value="Cas_Cas1"/>
    <property type="match status" value="1"/>
</dbReference>
<dbReference type="CDD" id="cd09634">
    <property type="entry name" value="Cas1_I-II-III"/>
    <property type="match status" value="1"/>
</dbReference>
<keyword evidence="7 9" id="KW-0238">DNA-binding</keyword>
<sequence>MNSLVISDYGSYVTVKRGMFLVSRKVNDKEERREVSPSEVDEILFCSTSLVSTHVLRVALSRGITVAFLDSRGQIWGLLLPSVVTETVRTKKAQYEAVASGLDYGKEIIRAKINNQVVHLKYWARRGVKTDYRELEGKDEATAARIYWQNLSQVVPGFRGRDVEGGDGFNSALNYSYAILYSRVMRALVLAGLDPYLGFVHKDRPGNESLVYDFSEMFKPYVDLVLAKAFKDGLEVKLKGGLMDKESRGAVAKLVVKGLEEKVKEELDHNPKSLNQAIRAHALKFASALREKREYRGFRMVV</sequence>
<dbReference type="GO" id="GO:0004519">
    <property type="term" value="F:endonuclease activity"/>
    <property type="evidence" value="ECO:0007669"/>
    <property type="project" value="UniProtKB-UniRule"/>
</dbReference>
<dbReference type="GO" id="GO:0043571">
    <property type="term" value="P:maintenance of CRISPR repeat elements"/>
    <property type="evidence" value="ECO:0007669"/>
    <property type="project" value="UniProtKB-UniRule"/>
</dbReference>
<keyword evidence="6 9" id="KW-0051">Antiviral defense</keyword>
<comment type="similarity">
    <text evidence="9">Belongs to the CRISPR-associated endonuclease Cas1 family.</text>
</comment>
<dbReference type="Gene3D" id="3.100.10.20">
    <property type="entry name" value="CRISPR-associated endonuclease Cas1, N-terminal domain"/>
    <property type="match status" value="1"/>
</dbReference>
<dbReference type="RefSeq" id="WP_012021095.1">
    <property type="nucleotide sequence ID" value="NZ_AP019770.1"/>
</dbReference>
<evidence type="ECO:0000256" key="4">
    <source>
        <dbReference type="ARBA" id="ARBA00022801"/>
    </source>
</evidence>
<feature type="binding site" evidence="9">
    <location>
        <position position="201"/>
    </location>
    <ligand>
        <name>Mn(2+)</name>
        <dbReference type="ChEBI" id="CHEBI:29035"/>
    </ligand>
</feature>
<evidence type="ECO:0000313" key="11">
    <source>
        <dbReference type="Proteomes" id="UP000029084"/>
    </source>
</evidence>
<evidence type="ECO:0000256" key="6">
    <source>
        <dbReference type="ARBA" id="ARBA00023118"/>
    </source>
</evidence>
<evidence type="ECO:0000256" key="9">
    <source>
        <dbReference type="HAMAP-Rule" id="MF_01470"/>
    </source>
</evidence>
<dbReference type="NCBIfam" id="TIGR00287">
    <property type="entry name" value="cas1"/>
    <property type="match status" value="1"/>
</dbReference>
<dbReference type="Proteomes" id="UP000029084">
    <property type="component" value="Chromosome"/>
</dbReference>
<evidence type="ECO:0000256" key="1">
    <source>
        <dbReference type="ARBA" id="ARBA00022722"/>
    </source>
</evidence>
<dbReference type="InterPro" id="IPR050646">
    <property type="entry name" value="Cas1"/>
</dbReference>
<dbReference type="GeneID" id="91755625"/>
<comment type="subunit">
    <text evidence="9">Homodimer, forms a heterotetramer with a Cas2 homodimer.</text>
</comment>
<dbReference type="PANTHER" id="PTHR34353:SF2">
    <property type="entry name" value="CRISPR-ASSOCIATED ENDONUCLEASE CAS1 1"/>
    <property type="match status" value="1"/>
</dbReference>
<dbReference type="GO" id="GO:0003677">
    <property type="term" value="F:DNA binding"/>
    <property type="evidence" value="ECO:0007669"/>
    <property type="project" value="UniProtKB-KW"/>
</dbReference>
<feature type="binding site" evidence="9">
    <location>
        <position position="216"/>
    </location>
    <ligand>
        <name>Mn(2+)</name>
        <dbReference type="ChEBI" id="CHEBI:29035"/>
    </ligand>
</feature>
<dbReference type="GO" id="GO:0051607">
    <property type="term" value="P:defense response to virus"/>
    <property type="evidence" value="ECO:0007669"/>
    <property type="project" value="UniProtKB-UniRule"/>
</dbReference>
<keyword evidence="8 9" id="KW-0464">Manganese</keyword>
<keyword evidence="4 9" id="KW-0378">Hydrolase</keyword>
<gene>
    <name evidence="9" type="primary">cas1</name>
    <name evidence="10" type="ORF">HA72_1147</name>
</gene>
<dbReference type="OrthoDB" id="2216at2157"/>
<keyword evidence="3 9" id="KW-0255">Endonuclease</keyword>
<evidence type="ECO:0000256" key="8">
    <source>
        <dbReference type="ARBA" id="ARBA00023211"/>
    </source>
</evidence>
<keyword evidence="2 9" id="KW-0479">Metal-binding</keyword>
<dbReference type="InterPro" id="IPR042206">
    <property type="entry name" value="CRISPR-assoc_Cas1_C"/>
</dbReference>
<evidence type="ECO:0000256" key="5">
    <source>
        <dbReference type="ARBA" id="ARBA00022842"/>
    </source>
</evidence>
<evidence type="ECO:0000256" key="3">
    <source>
        <dbReference type="ARBA" id="ARBA00022759"/>
    </source>
</evidence>